<dbReference type="InterPro" id="IPR001912">
    <property type="entry name" value="Ribosomal_uS4_N"/>
</dbReference>
<dbReference type="Proteomes" id="UP000710385">
    <property type="component" value="Unassembled WGS sequence"/>
</dbReference>
<dbReference type="SMART" id="SM01390">
    <property type="entry name" value="Ribosomal_S4"/>
    <property type="match status" value="1"/>
</dbReference>
<evidence type="ECO:0000256" key="9">
    <source>
        <dbReference type="SAM" id="MobiDB-lite"/>
    </source>
</evidence>
<keyword evidence="4 7" id="KW-0689">Ribosomal protein</keyword>
<feature type="domain" description="RNA-binding S4" evidence="10">
    <location>
        <begin position="93"/>
        <end position="151"/>
    </location>
</feature>
<evidence type="ECO:0000256" key="5">
    <source>
        <dbReference type="ARBA" id="ARBA00023274"/>
    </source>
</evidence>
<comment type="function">
    <text evidence="7">One of the primary rRNA binding proteins, it binds directly to 16S rRNA where it nucleates assembly of the body of the 30S subunit.</text>
</comment>
<dbReference type="InterPro" id="IPR002942">
    <property type="entry name" value="S4_RNA-bd"/>
</dbReference>
<evidence type="ECO:0000259" key="11">
    <source>
        <dbReference type="SMART" id="SM01390"/>
    </source>
</evidence>
<feature type="region of interest" description="Disordered" evidence="9">
    <location>
        <begin position="29"/>
        <end position="50"/>
    </location>
</feature>
<dbReference type="GO" id="GO:0019843">
    <property type="term" value="F:rRNA binding"/>
    <property type="evidence" value="ECO:0007669"/>
    <property type="project" value="UniProtKB-UniRule"/>
</dbReference>
<dbReference type="GO" id="GO:0015935">
    <property type="term" value="C:small ribosomal subunit"/>
    <property type="evidence" value="ECO:0007669"/>
    <property type="project" value="InterPro"/>
</dbReference>
<dbReference type="PROSITE" id="PS00632">
    <property type="entry name" value="RIBOSOMAL_S4"/>
    <property type="match status" value="1"/>
</dbReference>
<evidence type="ECO:0000256" key="7">
    <source>
        <dbReference type="HAMAP-Rule" id="MF_01306"/>
    </source>
</evidence>
<dbReference type="InterPro" id="IPR018079">
    <property type="entry name" value="Ribosomal_uS4_CS"/>
</dbReference>
<keyword evidence="3 7" id="KW-0694">RNA-binding</keyword>
<evidence type="ECO:0000256" key="6">
    <source>
        <dbReference type="ARBA" id="ARBA00035254"/>
    </source>
</evidence>
<accession>A0A928Y6Z9</accession>
<comment type="function">
    <text evidence="7">With S5 and S12 plays an important role in translational accuracy.</text>
</comment>
<dbReference type="EMBL" id="JABTTY010000001">
    <property type="protein sequence ID" value="MBE7525639.1"/>
    <property type="molecule type" value="Genomic_DNA"/>
</dbReference>
<keyword evidence="2 7" id="KW-0699">rRNA-binding</keyword>
<dbReference type="FunFam" id="3.10.290.10:FF:000001">
    <property type="entry name" value="30S ribosomal protein S4"/>
    <property type="match status" value="1"/>
</dbReference>
<evidence type="ECO:0000256" key="1">
    <source>
        <dbReference type="ARBA" id="ARBA00007465"/>
    </source>
</evidence>
<organism evidence="12 13">
    <name type="scientific">candidate division WWE3 bacterium</name>
    <dbReference type="NCBI Taxonomy" id="2053526"/>
    <lineage>
        <taxon>Bacteria</taxon>
        <taxon>Katanobacteria</taxon>
    </lineage>
</organism>
<dbReference type="Pfam" id="PF00163">
    <property type="entry name" value="Ribosomal_S4"/>
    <property type="match status" value="1"/>
</dbReference>
<dbReference type="Gene3D" id="3.10.290.10">
    <property type="entry name" value="RNA-binding S4 domain"/>
    <property type="match status" value="1"/>
</dbReference>
<evidence type="ECO:0000313" key="13">
    <source>
        <dbReference type="Proteomes" id="UP000710385"/>
    </source>
</evidence>
<dbReference type="Pfam" id="PF01479">
    <property type="entry name" value="S4"/>
    <property type="match status" value="1"/>
</dbReference>
<dbReference type="InterPro" id="IPR036986">
    <property type="entry name" value="S4_RNA-bd_sf"/>
</dbReference>
<reference evidence="12" key="1">
    <citation type="submission" date="2020-05" db="EMBL/GenBank/DDBJ databases">
        <title>High-Quality Genomes of Partial-Nitritation/Anammox System by Hierarchical Clustering Based Hybrid Assembly.</title>
        <authorList>
            <person name="Liu L."/>
            <person name="Wang Y."/>
            <person name="Che Y."/>
            <person name="Chen Y."/>
            <person name="Xia Y."/>
            <person name="Luo R."/>
            <person name="Cheng S.H."/>
            <person name="Zheng C."/>
            <person name="Zhang T."/>
        </authorList>
    </citation>
    <scope>NUCLEOTIDE SEQUENCE</scope>
    <source>
        <strain evidence="12">H1_PAT1</strain>
    </source>
</reference>
<dbReference type="PANTHER" id="PTHR11831">
    <property type="entry name" value="30S 40S RIBOSOMAL PROTEIN"/>
    <property type="match status" value="1"/>
</dbReference>
<name>A0A928Y6Z9_UNCKA</name>
<evidence type="ECO:0000313" key="12">
    <source>
        <dbReference type="EMBL" id="MBE7525639.1"/>
    </source>
</evidence>
<comment type="similarity">
    <text evidence="1 7 8">Belongs to the universal ribosomal protein uS4 family.</text>
</comment>
<proteinExistence type="inferred from homology"/>
<dbReference type="InterPro" id="IPR005709">
    <property type="entry name" value="Ribosomal_uS4_bac-type"/>
</dbReference>
<dbReference type="InterPro" id="IPR022801">
    <property type="entry name" value="Ribosomal_uS4"/>
</dbReference>
<dbReference type="GO" id="GO:0003735">
    <property type="term" value="F:structural constituent of ribosome"/>
    <property type="evidence" value="ECO:0007669"/>
    <property type="project" value="InterPro"/>
</dbReference>
<dbReference type="CDD" id="cd00165">
    <property type="entry name" value="S4"/>
    <property type="match status" value="1"/>
</dbReference>
<sequence length="204" mass="23205">MKTRITAKVARREGVNLDGREKIDRILQRRAYAPGAHGPTSRGRQTDYGKQLREKQKAKRMYGLTEKQFSNVFAEVTRKKGDTGRMLVLLLESRLDNVVYRAGFAKTRAAARQMVNHAHFNVNGSKVNIPSFRTKPGDVITVRDNKRNKGPWKTIAETMKNHEAQSWLSADPSAMSIKITGTPTDEELKKQPFDSKLIVEFYSR</sequence>
<comment type="subunit">
    <text evidence="7">Part of the 30S ribosomal subunit. Contacts protein S5. The interaction surface between S4 and S5 is involved in control of translational fidelity.</text>
</comment>
<feature type="domain" description="Small ribosomal subunit protein uS4 N-terminal" evidence="11">
    <location>
        <begin position="4"/>
        <end position="92"/>
    </location>
</feature>
<evidence type="ECO:0000256" key="8">
    <source>
        <dbReference type="RuleBase" id="RU003699"/>
    </source>
</evidence>
<dbReference type="Gene3D" id="1.10.1050.10">
    <property type="entry name" value="Ribosomal Protein S4 Delta 41, Chain A, domain 1"/>
    <property type="match status" value="1"/>
</dbReference>
<dbReference type="GO" id="GO:0042274">
    <property type="term" value="P:ribosomal small subunit biogenesis"/>
    <property type="evidence" value="ECO:0007669"/>
    <property type="project" value="TreeGrafter"/>
</dbReference>
<dbReference type="SMART" id="SM00363">
    <property type="entry name" value="S4"/>
    <property type="match status" value="1"/>
</dbReference>
<dbReference type="AlphaFoldDB" id="A0A928Y6Z9"/>
<dbReference type="PROSITE" id="PS50889">
    <property type="entry name" value="S4"/>
    <property type="match status" value="1"/>
</dbReference>
<dbReference type="NCBIfam" id="NF003717">
    <property type="entry name" value="PRK05327.1"/>
    <property type="match status" value="1"/>
</dbReference>
<evidence type="ECO:0000259" key="10">
    <source>
        <dbReference type="SMART" id="SM00363"/>
    </source>
</evidence>
<dbReference type="NCBIfam" id="TIGR01017">
    <property type="entry name" value="rpsD_bact"/>
    <property type="match status" value="1"/>
</dbReference>
<gene>
    <name evidence="7 12" type="primary">rpsD</name>
    <name evidence="12" type="ORF">HS096_04620</name>
</gene>
<dbReference type="GO" id="GO:0006412">
    <property type="term" value="P:translation"/>
    <property type="evidence" value="ECO:0007669"/>
    <property type="project" value="UniProtKB-UniRule"/>
</dbReference>
<dbReference type="PANTHER" id="PTHR11831:SF4">
    <property type="entry name" value="SMALL RIBOSOMAL SUBUNIT PROTEIN US4M"/>
    <property type="match status" value="1"/>
</dbReference>
<evidence type="ECO:0000256" key="3">
    <source>
        <dbReference type="ARBA" id="ARBA00022884"/>
    </source>
</evidence>
<keyword evidence="5 7" id="KW-0687">Ribonucleoprotein</keyword>
<dbReference type="SUPFAM" id="SSF55174">
    <property type="entry name" value="Alpha-L RNA-binding motif"/>
    <property type="match status" value="1"/>
</dbReference>
<protein>
    <recommendedName>
        <fullName evidence="6 7">Small ribosomal subunit protein uS4</fullName>
    </recommendedName>
</protein>
<dbReference type="HAMAP" id="MF_01306_B">
    <property type="entry name" value="Ribosomal_uS4_B"/>
    <property type="match status" value="1"/>
</dbReference>
<evidence type="ECO:0000256" key="4">
    <source>
        <dbReference type="ARBA" id="ARBA00022980"/>
    </source>
</evidence>
<comment type="caution">
    <text evidence="12">The sequence shown here is derived from an EMBL/GenBank/DDBJ whole genome shotgun (WGS) entry which is preliminary data.</text>
</comment>
<evidence type="ECO:0000256" key="2">
    <source>
        <dbReference type="ARBA" id="ARBA00022730"/>
    </source>
</evidence>